<proteinExistence type="predicted"/>
<accession>A0ABM1SZ15</accession>
<reference evidence="2" key="1">
    <citation type="submission" date="2025-08" db="UniProtKB">
        <authorList>
            <consortium name="RefSeq"/>
        </authorList>
    </citation>
    <scope>IDENTIFICATION</scope>
    <source>
        <tissue evidence="2">Muscle</tissue>
    </source>
</reference>
<dbReference type="InterPro" id="IPR042465">
    <property type="entry name" value="XXLT1"/>
</dbReference>
<dbReference type="Proteomes" id="UP000694941">
    <property type="component" value="Unplaced"/>
</dbReference>
<dbReference type="SUPFAM" id="SSF53448">
    <property type="entry name" value="Nucleotide-diphospho-sugar transferases"/>
    <property type="match status" value="1"/>
</dbReference>
<evidence type="ECO:0000313" key="1">
    <source>
        <dbReference type="Proteomes" id="UP000694941"/>
    </source>
</evidence>
<dbReference type="PANTHER" id="PTHR46612">
    <property type="entry name" value="XYLOSIDE XYLOSYLTRANSFERASE 1"/>
    <property type="match status" value="1"/>
</dbReference>
<organism evidence="1 2">
    <name type="scientific">Limulus polyphemus</name>
    <name type="common">Atlantic horseshoe crab</name>
    <dbReference type="NCBI Taxonomy" id="6850"/>
    <lineage>
        <taxon>Eukaryota</taxon>
        <taxon>Metazoa</taxon>
        <taxon>Ecdysozoa</taxon>
        <taxon>Arthropoda</taxon>
        <taxon>Chelicerata</taxon>
        <taxon>Merostomata</taxon>
        <taxon>Xiphosura</taxon>
        <taxon>Limulidae</taxon>
        <taxon>Limulus</taxon>
    </lineage>
</organism>
<protein>
    <submittedName>
        <fullName evidence="2">Xyloside xylosyltransferase 1-like</fullName>
    </submittedName>
</protein>
<sequence length="142" mass="16458">MAMSNDLQPQYREDFGEYRRLHPGTDVGSPRPGKQGFNTGVVLFHLERMRNSILYNKLLQSDVLGSLCSKYYFKGYLGHQDFFTLTGMEYPNLYYTLDCTWNRQLDTAWMKNVNETVFDSYHECAGTVKIYHGNGNSLIPFT</sequence>
<name>A0ABM1SZ15_LIMPO</name>
<gene>
    <name evidence="2" type="primary">LOC106465295</name>
</gene>
<evidence type="ECO:0000313" key="2">
    <source>
        <dbReference type="RefSeq" id="XP_022248871.1"/>
    </source>
</evidence>
<dbReference type="InterPro" id="IPR029044">
    <property type="entry name" value="Nucleotide-diphossugar_trans"/>
</dbReference>
<dbReference type="PANTHER" id="PTHR46612:SF1">
    <property type="entry name" value="XYLOSIDE XYLOSYLTRANSFERASE 1"/>
    <property type="match status" value="1"/>
</dbReference>
<keyword evidence="1" id="KW-1185">Reference proteome</keyword>
<dbReference type="GeneID" id="106465295"/>
<dbReference type="RefSeq" id="XP_022248871.1">
    <property type="nucleotide sequence ID" value="XM_022393163.1"/>
</dbReference>
<dbReference type="Gene3D" id="3.90.550.10">
    <property type="entry name" value="Spore Coat Polysaccharide Biosynthesis Protein SpsA, Chain A"/>
    <property type="match status" value="1"/>
</dbReference>